<protein>
    <submittedName>
        <fullName evidence="1">F5M15.27</fullName>
    </submittedName>
</protein>
<name>Q9LMV0_ARATH</name>
<sequence length="44" mass="4526">MDVEMWIRPGAGAAALPPELEAFASSAPEGPPVVISVVSSWFVG</sequence>
<reference key="1">
    <citation type="journal article" date="2000" name="Nature">
        <title>Sequence and analysis of chromosome 1 of the plant Arabidopsis thaliana.</title>
        <authorList>
            <person name="Theologis A."/>
            <person name="Ecker J.R."/>
            <person name="Palm C.J."/>
            <person name="Federspiel N.A."/>
            <person name="Kaul S."/>
            <person name="White O."/>
            <person name="Alonso J."/>
            <person name="Altafi H."/>
            <person name="Araujo R."/>
            <person name="Bowman C.L."/>
            <person name="Brooks S.Y."/>
            <person name="Buehler E."/>
            <person name="Chan A."/>
            <person name="Chao Q."/>
            <person name="Chen H."/>
            <person name="Cheuk R.F."/>
            <person name="Chin C.W."/>
            <person name="Chung M.K."/>
            <person name="Conn L."/>
            <person name="Conway A.B."/>
            <person name="Conway A.R."/>
            <person name="Creasy T.H."/>
            <person name="Dewar K."/>
            <person name="Dunn P."/>
            <person name="Etgu P."/>
            <person name="Feldblyum T.V."/>
            <person name="Feng J."/>
            <person name="Fong B."/>
            <person name="Fujii C.Y."/>
            <person name="Gill J.E."/>
            <person name="Goldsmith A.D."/>
            <person name="Haas B."/>
            <person name="Hansen N.F."/>
            <person name="Hughes B."/>
            <person name="Huizar L."/>
            <person name="Hunter J.L."/>
            <person name="Jenkins J."/>
            <person name="Johnson-Hopson C."/>
            <person name="Khan S."/>
            <person name="Khaykin E."/>
            <person name="Kim C.J."/>
            <person name="Koo H.L."/>
            <person name="Kremenetskaia I."/>
            <person name="Kurtz D.B."/>
            <person name="Kwan A."/>
            <person name="Lam B."/>
            <person name="Langin-Hooper S."/>
            <person name="Lee A."/>
            <person name="Lee J.M."/>
            <person name="Lenz C.A."/>
            <person name="Li J.H."/>
            <person name="Li Y."/>
            <person name="Lin X."/>
            <person name="Liu S.X."/>
            <person name="Liu Z.A."/>
            <person name="Luros J.S."/>
            <person name="Maiti R."/>
            <person name="Marziali A."/>
            <person name="Militscher J."/>
            <person name="Miranda M."/>
            <person name="Nguyen M."/>
            <person name="Nierman W.C."/>
            <person name="Osborne B.I."/>
            <person name="Pai G."/>
            <person name="Peterson J."/>
            <person name="Pham P.K."/>
            <person name="Rizzo M."/>
            <person name="Rooney T."/>
            <person name="Rowley D."/>
            <person name="Sakano H."/>
            <person name="Salzberg S.L."/>
            <person name="Schwartz J.R."/>
            <person name="Shinn P."/>
            <person name="Southwick A.M."/>
            <person name="Sun H."/>
            <person name="Tallon L.J."/>
            <person name="Tambunga G."/>
            <person name="Toriumi M.J."/>
            <person name="Town C.D."/>
            <person name="Utterback T."/>
            <person name="Van Aken S."/>
            <person name="Vaysberg M."/>
            <person name="Vysotskaia V.S."/>
            <person name="Walker M."/>
            <person name="Wu D."/>
            <person name="Yu G."/>
            <person name="Fraser C.M."/>
            <person name="Venter J.C."/>
            <person name="Davis R.W."/>
        </authorList>
    </citation>
    <scope>NUCLEOTIDE SEQUENCE [LARGE SCALE GENOMIC DNA]</scope>
    <source>
        <strain>cv. Columbia</strain>
    </source>
</reference>
<reference evidence="1" key="2">
    <citation type="submission" date="2000-05" db="EMBL/GenBank/DDBJ databases">
        <title>Genomic sequence for Arabidopsis thaliana BAC F5M15 from chromosome I.</title>
        <authorList>
            <person name="Chao Q."/>
            <person name="Brooks S."/>
            <person name="Buehler E."/>
            <person name="Johnson-Hopson C."/>
            <person name="Khan S."/>
            <person name="Kim C."/>
            <person name="Shinn P."/>
            <person name="Altafi H."/>
            <person name="Bei Q."/>
            <person name="Chin C."/>
            <person name="Chiou J."/>
            <person name="Choi E."/>
            <person name="Conn L."/>
            <person name="Conway A."/>
            <person name="Gonzales A."/>
            <person name="Hansen N."/>
            <person name="Howng B."/>
            <person name="Koo T."/>
            <person name="Lam B."/>
            <person name="Lee J."/>
            <person name="Lenz C."/>
            <person name="Li J."/>
            <person name="Liu A."/>
            <person name="Liu K."/>
            <person name="Liu S."/>
            <person name="Mukharsky N."/>
            <person name="Nguyen M."/>
            <person name="Palm C."/>
            <person name="Pham P."/>
            <person name="Sakano H."/>
            <person name="Schwartz J."/>
            <person name="Southwick A."/>
            <person name="Thaveri A."/>
            <person name="Toriumi M."/>
            <person name="Vaysberg M."/>
            <person name="Yu G."/>
            <person name="Federspiel N.A."/>
            <person name="Theologis A."/>
            <person name="Ecker J.R."/>
        </authorList>
    </citation>
    <scope>NUCLEOTIDE SEQUENCE</scope>
</reference>
<dbReference type="AlphaFoldDB" id="Q9LMV0"/>
<dbReference type="EMBL" id="AC027665">
    <property type="protein sequence ID" value="AAF79617.1"/>
    <property type="molecule type" value="Genomic_DNA"/>
</dbReference>
<evidence type="ECO:0000313" key="1">
    <source>
        <dbReference type="EMBL" id="AAF79617.1"/>
    </source>
</evidence>
<accession>Q9LMV0</accession>
<reference evidence="1" key="3">
    <citation type="submission" date="2000-06" db="EMBL/GenBank/DDBJ databases">
        <authorList>
            <person name="Cheuk R."/>
            <person name="Shinn P."/>
            <person name="Brooks S."/>
            <person name="Buehler E."/>
            <person name="Chao Q."/>
            <person name="Johnson-Hopson C."/>
            <person name="Khan S."/>
            <person name="Kim C."/>
            <person name="Altafi H."/>
            <person name="Bei B."/>
            <person name="Chin C."/>
            <person name="Chiou J."/>
            <person name="Choi E."/>
            <person name="Conn L."/>
            <person name="Conway A."/>
            <person name="Gonzalez A."/>
            <person name="Hansen N."/>
            <person name="Howing B."/>
            <person name="Koo T."/>
            <person name="Lam B."/>
            <person name="Lee J."/>
            <person name="Lenz C."/>
            <person name="Li J."/>
            <person name="Liu A."/>
            <person name="Liu J."/>
            <person name="Liu S."/>
            <person name="Mukharsky N."/>
            <person name="Nguyen M."/>
            <person name="Palm C."/>
            <person name="Pham P."/>
            <person name="Sakano H."/>
            <person name="Schwartz J."/>
            <person name="Southwick A."/>
            <person name="Thaveri A."/>
            <person name="Toriumi M."/>
            <person name="Vaysberg M."/>
            <person name="Yu G."/>
            <person name="Davis R."/>
            <person name="Federspiel N."/>
            <person name="Theologis A."/>
            <person name="Ecker J."/>
        </authorList>
    </citation>
    <scope>NUCLEOTIDE SEQUENCE</scope>
</reference>
<proteinExistence type="predicted"/>
<organism evidence="1">
    <name type="scientific">Arabidopsis thaliana</name>
    <name type="common">Mouse-ear cress</name>
    <dbReference type="NCBI Taxonomy" id="3702"/>
    <lineage>
        <taxon>Eukaryota</taxon>
        <taxon>Viridiplantae</taxon>
        <taxon>Streptophyta</taxon>
        <taxon>Embryophyta</taxon>
        <taxon>Tracheophyta</taxon>
        <taxon>Spermatophyta</taxon>
        <taxon>Magnoliopsida</taxon>
        <taxon>eudicotyledons</taxon>
        <taxon>Gunneridae</taxon>
        <taxon>Pentapetalae</taxon>
        <taxon>rosids</taxon>
        <taxon>malvids</taxon>
        <taxon>Brassicales</taxon>
        <taxon>Brassicaceae</taxon>
        <taxon>Camelineae</taxon>
        <taxon>Arabidopsis</taxon>
    </lineage>
</organism>